<dbReference type="SUPFAM" id="SSF55729">
    <property type="entry name" value="Acyl-CoA N-acyltransferases (Nat)"/>
    <property type="match status" value="1"/>
</dbReference>
<dbReference type="InterPro" id="IPR000182">
    <property type="entry name" value="GNAT_dom"/>
</dbReference>
<accession>A0A9Q8FQ16</accession>
<comment type="caution">
    <text evidence="2">The sequence shown here is derived from an EMBL/GenBank/DDBJ whole genome shotgun (WGS) entry which is preliminary data.</text>
</comment>
<dbReference type="GO" id="GO:0016747">
    <property type="term" value="F:acyltransferase activity, transferring groups other than amino-acyl groups"/>
    <property type="evidence" value="ECO:0007669"/>
    <property type="project" value="InterPro"/>
</dbReference>
<dbReference type="CDD" id="cd04301">
    <property type="entry name" value="NAT_SF"/>
    <property type="match status" value="1"/>
</dbReference>
<evidence type="ECO:0000259" key="1">
    <source>
        <dbReference type="PROSITE" id="PS51186"/>
    </source>
</evidence>
<gene>
    <name evidence="2" type="ORF">ERX40_00020</name>
</gene>
<dbReference type="EMBL" id="SCWD01000001">
    <property type="protein sequence ID" value="TDM03592.1"/>
    <property type="molecule type" value="Genomic_DNA"/>
</dbReference>
<sequence>MIRPFENYDIDAIQKMNREEGWDNLVVRHAQTLKSWQNSVAFVMEEKGEVIGCVRALTDGSVSLYICELIVRKDKRGRGCARQLLEHVHEQYPTTRMELLATSGSRSYYEPWFRPFYGFRRTYHEDLRREWDGTQAEE</sequence>
<dbReference type="Gene3D" id="3.40.630.30">
    <property type="match status" value="1"/>
</dbReference>
<feature type="domain" description="N-acetyltransferase" evidence="1">
    <location>
        <begin position="1"/>
        <end position="138"/>
    </location>
</feature>
<keyword evidence="3" id="KW-1185">Reference proteome</keyword>
<proteinExistence type="predicted"/>
<organism evidence="2 3">
    <name type="scientific">Macrococcus carouselicus</name>
    <dbReference type="NCBI Taxonomy" id="69969"/>
    <lineage>
        <taxon>Bacteria</taxon>
        <taxon>Bacillati</taxon>
        <taxon>Bacillota</taxon>
        <taxon>Bacilli</taxon>
        <taxon>Bacillales</taxon>
        <taxon>Staphylococcaceae</taxon>
        <taxon>Macrococcus</taxon>
    </lineage>
</organism>
<dbReference type="RefSeq" id="WP_133416455.1">
    <property type="nucleotide sequence ID" value="NZ_SCWD01000001.1"/>
</dbReference>
<protein>
    <submittedName>
        <fullName evidence="2">N-acetyltransferase</fullName>
    </submittedName>
</protein>
<dbReference type="Proteomes" id="UP000295280">
    <property type="component" value="Unassembled WGS sequence"/>
</dbReference>
<name>A0A9Q8FQ16_9STAP</name>
<dbReference type="OrthoDB" id="3216107at2"/>
<dbReference type="InterPro" id="IPR016181">
    <property type="entry name" value="Acyl_CoA_acyltransferase"/>
</dbReference>
<dbReference type="AlphaFoldDB" id="A0A9Q8FQ16"/>
<evidence type="ECO:0000313" key="2">
    <source>
        <dbReference type="EMBL" id="TDM03592.1"/>
    </source>
</evidence>
<reference evidence="2 3" key="1">
    <citation type="submission" date="2019-01" db="EMBL/GenBank/DDBJ databases">
        <title>Draft genome sequences of the type strains of six Macrococcus species.</title>
        <authorList>
            <person name="Mazhar S."/>
            <person name="Altermann E."/>
            <person name="Hill C."/>
            <person name="Mcauliffe O."/>
        </authorList>
    </citation>
    <scope>NUCLEOTIDE SEQUENCE [LARGE SCALE GENOMIC DNA]</scope>
    <source>
        <strain evidence="2 3">ATCC 51828</strain>
    </source>
</reference>
<dbReference type="Pfam" id="PF13508">
    <property type="entry name" value="Acetyltransf_7"/>
    <property type="match status" value="1"/>
</dbReference>
<evidence type="ECO:0000313" key="3">
    <source>
        <dbReference type="Proteomes" id="UP000295280"/>
    </source>
</evidence>
<dbReference type="PROSITE" id="PS51186">
    <property type="entry name" value="GNAT"/>
    <property type="match status" value="1"/>
</dbReference>